<evidence type="ECO:0000256" key="2">
    <source>
        <dbReference type="ARBA" id="ARBA00022840"/>
    </source>
</evidence>
<dbReference type="AlphaFoldDB" id="A0A9W6AWA8"/>
<evidence type="ECO:0000313" key="3">
    <source>
        <dbReference type="EMBL" id="GLA89513.1"/>
    </source>
</evidence>
<dbReference type="GO" id="GO:0016020">
    <property type="term" value="C:membrane"/>
    <property type="evidence" value="ECO:0007669"/>
    <property type="project" value="TreeGrafter"/>
</dbReference>
<dbReference type="PANTHER" id="PTHR24223:SF404">
    <property type="entry name" value="ABC MULTIDRUG TRANSPORTER (EUROFUNG)-RELATED"/>
    <property type="match status" value="1"/>
</dbReference>
<dbReference type="InterPro" id="IPR050173">
    <property type="entry name" value="ABC_transporter_C-like"/>
</dbReference>
<sequence>MGPIGSGKTMLLETVLGETATPWLVDTSIRGNIVGPLDFQPDWYRHVLWLCCLTEEVQALPERDFTRIGGQGFMLSGGQKQRLRT</sequence>
<keyword evidence="1" id="KW-0547">Nucleotide-binding</keyword>
<organism evidence="3 4">
    <name type="scientific">Aspergillus tubingensis</name>
    <dbReference type="NCBI Taxonomy" id="5068"/>
    <lineage>
        <taxon>Eukaryota</taxon>
        <taxon>Fungi</taxon>
        <taxon>Dikarya</taxon>
        <taxon>Ascomycota</taxon>
        <taxon>Pezizomycotina</taxon>
        <taxon>Eurotiomycetes</taxon>
        <taxon>Eurotiomycetidae</taxon>
        <taxon>Eurotiales</taxon>
        <taxon>Aspergillaceae</taxon>
        <taxon>Aspergillus</taxon>
        <taxon>Aspergillus subgen. Circumdati</taxon>
    </lineage>
</organism>
<gene>
    <name evidence="3" type="ORF">AtubIFM56815_003993</name>
</gene>
<evidence type="ECO:0000313" key="4">
    <source>
        <dbReference type="Proteomes" id="UP001144157"/>
    </source>
</evidence>
<dbReference type="SUPFAM" id="SSF52540">
    <property type="entry name" value="P-loop containing nucleoside triphosphate hydrolases"/>
    <property type="match status" value="1"/>
</dbReference>
<protein>
    <recommendedName>
        <fullName evidence="5">ABC transporter domain-containing protein</fullName>
    </recommendedName>
</protein>
<dbReference type="Proteomes" id="UP001144157">
    <property type="component" value="Unassembled WGS sequence"/>
</dbReference>
<dbReference type="Gene3D" id="3.40.50.300">
    <property type="entry name" value="P-loop containing nucleotide triphosphate hydrolases"/>
    <property type="match status" value="1"/>
</dbReference>
<comment type="caution">
    <text evidence="3">The sequence shown here is derived from an EMBL/GenBank/DDBJ whole genome shotgun (WGS) entry which is preliminary data.</text>
</comment>
<evidence type="ECO:0000256" key="1">
    <source>
        <dbReference type="ARBA" id="ARBA00022741"/>
    </source>
</evidence>
<proteinExistence type="predicted"/>
<dbReference type="PANTHER" id="PTHR24223">
    <property type="entry name" value="ATP-BINDING CASSETTE SUB-FAMILY C"/>
    <property type="match status" value="1"/>
</dbReference>
<dbReference type="EMBL" id="BRPE01000017">
    <property type="protein sequence ID" value="GLA89513.1"/>
    <property type="molecule type" value="Genomic_DNA"/>
</dbReference>
<dbReference type="InterPro" id="IPR027417">
    <property type="entry name" value="P-loop_NTPase"/>
</dbReference>
<evidence type="ECO:0008006" key="5">
    <source>
        <dbReference type="Google" id="ProtNLM"/>
    </source>
</evidence>
<name>A0A9W6AWA8_ASPTU</name>
<keyword evidence="2" id="KW-0067">ATP-binding</keyword>
<dbReference type="GO" id="GO:0005524">
    <property type="term" value="F:ATP binding"/>
    <property type="evidence" value="ECO:0007669"/>
    <property type="project" value="UniProtKB-KW"/>
</dbReference>
<dbReference type="GO" id="GO:0042626">
    <property type="term" value="F:ATPase-coupled transmembrane transporter activity"/>
    <property type="evidence" value="ECO:0007669"/>
    <property type="project" value="TreeGrafter"/>
</dbReference>
<accession>A0A9W6AWA8</accession>
<reference evidence="3" key="1">
    <citation type="submission" date="2022-07" db="EMBL/GenBank/DDBJ databases">
        <title>Taxonomy of Aspergillus series Nigri: significant species reduction supported by multi-species coalescent approaches.</title>
        <authorList>
            <person name="Bian C."/>
            <person name="Kusuya Y."/>
            <person name="Sklenar F."/>
            <person name="D'hooge E."/>
            <person name="Yaguchi T."/>
            <person name="Takahashi H."/>
            <person name="Hubka V."/>
        </authorList>
    </citation>
    <scope>NUCLEOTIDE SEQUENCE</scope>
    <source>
        <strain evidence="3">IFM 56815</strain>
    </source>
</reference>